<feature type="transmembrane region" description="Helical" evidence="7">
    <location>
        <begin position="123"/>
        <end position="143"/>
    </location>
</feature>
<dbReference type="PANTHER" id="PTHR48022">
    <property type="entry name" value="PLASTIDIC GLUCOSE TRANSPORTER 4"/>
    <property type="match status" value="1"/>
</dbReference>
<dbReference type="SUPFAM" id="SSF103473">
    <property type="entry name" value="MFS general substrate transporter"/>
    <property type="match status" value="1"/>
</dbReference>
<dbReference type="Proteomes" id="UP001244011">
    <property type="component" value="Unassembled WGS sequence"/>
</dbReference>
<sequence length="530" mass="58265">MAPAADKETIRANWRCFVACGFIVLCPIQYGLDFGLIGGLQAMVGFLKIYGYENPNTVIGWNITPVRQQLISSLMTLGAFISSGTAGVIAGYLGRKSCLWVACAACIVSNVIMMATTDIGALYVGRLIIGLANGYFMTFSQLYIQESSPAKYRGLFLTAFQFCTSFGTLVGTIIDWATAKRPDKSAYLIPLGLIYVVPIFLIIAMFFIPESPRWLIQQGKFEDGRKSLAWLRPDGADVDSELDEIRVALEREREEGSGIAILDMFANPVDRRRTFLSVCAVTLQAASGSMFIIAYKAYFLAMAKVSNPFGMTCVLSAVGLTAIMVNSLIVVRYGRRRVLILTGLVTCGFLQLIIAVVYDKKPGNIITGRVIVALTSLYMFSYNGMIATYAWLAGGELPSQRLRSYTFGLAAAVGFFFAWLTTFTAPYFINPDSLNWGPKYGYIWFPSCIIGALWVFFFLPEVKGRTLEEIDEMFAAKIPARKFRTYVCIGRAAVDEKNAEDAWESEKAATATVEETNAVEPASVVTPAAK</sequence>
<feature type="transmembrane region" description="Helical" evidence="7">
    <location>
        <begin position="309"/>
        <end position="331"/>
    </location>
</feature>
<evidence type="ECO:0000256" key="1">
    <source>
        <dbReference type="ARBA" id="ARBA00004141"/>
    </source>
</evidence>
<feature type="compositionally biased region" description="Low complexity" evidence="6">
    <location>
        <begin position="508"/>
        <end position="522"/>
    </location>
</feature>
<feature type="transmembrane region" description="Helical" evidence="7">
    <location>
        <begin position="186"/>
        <end position="208"/>
    </location>
</feature>
<feature type="transmembrane region" description="Helical" evidence="7">
    <location>
        <begin position="70"/>
        <end position="92"/>
    </location>
</feature>
<feature type="region of interest" description="Disordered" evidence="6">
    <location>
        <begin position="505"/>
        <end position="530"/>
    </location>
</feature>
<dbReference type="PROSITE" id="PS00217">
    <property type="entry name" value="SUGAR_TRANSPORT_2"/>
    <property type="match status" value="1"/>
</dbReference>
<dbReference type="InterPro" id="IPR005829">
    <property type="entry name" value="Sugar_transporter_CS"/>
</dbReference>
<dbReference type="GeneID" id="85305291"/>
<evidence type="ECO:0000256" key="6">
    <source>
        <dbReference type="SAM" id="MobiDB-lite"/>
    </source>
</evidence>
<evidence type="ECO:0000256" key="5">
    <source>
        <dbReference type="ARBA" id="ARBA00023136"/>
    </source>
</evidence>
<keyword evidence="4 7" id="KW-1133">Transmembrane helix</keyword>
<feature type="transmembrane region" description="Helical" evidence="7">
    <location>
        <begin position="99"/>
        <end position="117"/>
    </location>
</feature>
<feature type="transmembrane region" description="Helical" evidence="7">
    <location>
        <begin position="441"/>
        <end position="459"/>
    </location>
</feature>
<accession>A0AAJ0C0F1</accession>
<dbReference type="EMBL" id="MU839015">
    <property type="protein sequence ID" value="KAK1765381.1"/>
    <property type="molecule type" value="Genomic_DNA"/>
</dbReference>
<evidence type="ECO:0000313" key="10">
    <source>
        <dbReference type="Proteomes" id="UP001244011"/>
    </source>
</evidence>
<dbReference type="PANTHER" id="PTHR48022:SF10">
    <property type="entry name" value="MAJOR FACILITATOR SUPERFAMILY (MFS) PROFILE DOMAIN-CONTAINING PROTEIN"/>
    <property type="match status" value="1"/>
</dbReference>
<keyword evidence="3 7" id="KW-0812">Transmembrane</keyword>
<dbReference type="InterPro" id="IPR005828">
    <property type="entry name" value="MFS_sugar_transport-like"/>
</dbReference>
<keyword evidence="5 7" id="KW-0472">Membrane</keyword>
<reference evidence="9" key="1">
    <citation type="submission" date="2023-06" db="EMBL/GenBank/DDBJ databases">
        <title>Genome-scale phylogeny and comparative genomics of the fungal order Sordariales.</title>
        <authorList>
            <consortium name="Lawrence Berkeley National Laboratory"/>
            <person name="Hensen N."/>
            <person name="Bonometti L."/>
            <person name="Westerberg I."/>
            <person name="Brannstrom I.O."/>
            <person name="Guillou S."/>
            <person name="Cros-Aarteil S."/>
            <person name="Calhoun S."/>
            <person name="Haridas S."/>
            <person name="Kuo A."/>
            <person name="Mondo S."/>
            <person name="Pangilinan J."/>
            <person name="Riley R."/>
            <person name="Labutti K."/>
            <person name="Andreopoulos B."/>
            <person name="Lipzen A."/>
            <person name="Chen C."/>
            <person name="Yanf M."/>
            <person name="Daum C."/>
            <person name="Ng V."/>
            <person name="Clum A."/>
            <person name="Steindorff A."/>
            <person name="Ohm R."/>
            <person name="Martin F."/>
            <person name="Silar P."/>
            <person name="Natvig D."/>
            <person name="Lalanne C."/>
            <person name="Gautier V."/>
            <person name="Ament-Velasquez S.L."/>
            <person name="Kruys A."/>
            <person name="Hutchinson M.I."/>
            <person name="Powell A.J."/>
            <person name="Barry K."/>
            <person name="Miller A.N."/>
            <person name="Grigoriev I.V."/>
            <person name="Debuchy R."/>
            <person name="Gladieux P."/>
            <person name="Thoren M.H."/>
            <person name="Johannesson H."/>
        </authorList>
    </citation>
    <scope>NUCLEOTIDE SEQUENCE</scope>
    <source>
        <strain evidence="9">8032-3</strain>
    </source>
</reference>
<name>A0AAJ0C0F1_9PEZI</name>
<feature type="transmembrane region" description="Helical" evidence="7">
    <location>
        <begin position="274"/>
        <end position="297"/>
    </location>
</feature>
<dbReference type="Gene3D" id="1.20.1250.20">
    <property type="entry name" value="MFS general substrate transporter like domains"/>
    <property type="match status" value="1"/>
</dbReference>
<dbReference type="GO" id="GO:0016020">
    <property type="term" value="C:membrane"/>
    <property type="evidence" value="ECO:0007669"/>
    <property type="project" value="UniProtKB-SubCell"/>
</dbReference>
<protein>
    <submittedName>
        <fullName evidence="9">General substrate transporter</fullName>
    </submittedName>
</protein>
<evidence type="ECO:0000256" key="2">
    <source>
        <dbReference type="ARBA" id="ARBA00010992"/>
    </source>
</evidence>
<dbReference type="InterPro" id="IPR020846">
    <property type="entry name" value="MFS_dom"/>
</dbReference>
<evidence type="ECO:0000256" key="3">
    <source>
        <dbReference type="ARBA" id="ARBA00022692"/>
    </source>
</evidence>
<dbReference type="InterPro" id="IPR050360">
    <property type="entry name" value="MFS_Sugar_Transporters"/>
</dbReference>
<comment type="similarity">
    <text evidence="2">Belongs to the major facilitator superfamily. Sugar transporter (TC 2.A.1.1) family.</text>
</comment>
<proteinExistence type="inferred from homology"/>
<dbReference type="Pfam" id="PF00083">
    <property type="entry name" value="Sugar_tr"/>
    <property type="match status" value="1"/>
</dbReference>
<feature type="transmembrane region" description="Helical" evidence="7">
    <location>
        <begin position="12"/>
        <end position="32"/>
    </location>
</feature>
<dbReference type="AlphaFoldDB" id="A0AAJ0C0F1"/>
<evidence type="ECO:0000313" key="9">
    <source>
        <dbReference type="EMBL" id="KAK1765381.1"/>
    </source>
</evidence>
<organism evidence="9 10">
    <name type="scientific">Phialemonium atrogriseum</name>
    <dbReference type="NCBI Taxonomy" id="1093897"/>
    <lineage>
        <taxon>Eukaryota</taxon>
        <taxon>Fungi</taxon>
        <taxon>Dikarya</taxon>
        <taxon>Ascomycota</taxon>
        <taxon>Pezizomycotina</taxon>
        <taxon>Sordariomycetes</taxon>
        <taxon>Sordariomycetidae</taxon>
        <taxon>Cephalothecales</taxon>
        <taxon>Cephalothecaceae</taxon>
        <taxon>Phialemonium</taxon>
    </lineage>
</organism>
<keyword evidence="10" id="KW-1185">Reference proteome</keyword>
<feature type="transmembrane region" description="Helical" evidence="7">
    <location>
        <begin position="338"/>
        <end position="358"/>
    </location>
</feature>
<feature type="transmembrane region" description="Helical" evidence="7">
    <location>
        <begin position="155"/>
        <end position="174"/>
    </location>
</feature>
<gene>
    <name evidence="9" type="ORF">QBC33DRAFT_139824</name>
</gene>
<evidence type="ECO:0000259" key="8">
    <source>
        <dbReference type="PROSITE" id="PS50850"/>
    </source>
</evidence>
<dbReference type="InterPro" id="IPR036259">
    <property type="entry name" value="MFS_trans_sf"/>
</dbReference>
<evidence type="ECO:0000256" key="7">
    <source>
        <dbReference type="SAM" id="Phobius"/>
    </source>
</evidence>
<comment type="subcellular location">
    <subcellularLocation>
        <location evidence="1">Membrane</location>
        <topology evidence="1">Multi-pass membrane protein</topology>
    </subcellularLocation>
</comment>
<evidence type="ECO:0000256" key="4">
    <source>
        <dbReference type="ARBA" id="ARBA00022989"/>
    </source>
</evidence>
<feature type="transmembrane region" description="Helical" evidence="7">
    <location>
        <begin position="404"/>
        <end position="429"/>
    </location>
</feature>
<dbReference type="RefSeq" id="XP_060281594.1">
    <property type="nucleotide sequence ID" value="XM_060422104.1"/>
</dbReference>
<feature type="domain" description="Major facilitator superfamily (MFS) profile" evidence="8">
    <location>
        <begin position="19"/>
        <end position="463"/>
    </location>
</feature>
<dbReference type="GO" id="GO:0005351">
    <property type="term" value="F:carbohydrate:proton symporter activity"/>
    <property type="evidence" value="ECO:0007669"/>
    <property type="project" value="TreeGrafter"/>
</dbReference>
<dbReference type="FunFam" id="1.20.1250.20:FF:000078">
    <property type="entry name" value="MFS maltose transporter, putative"/>
    <property type="match status" value="1"/>
</dbReference>
<comment type="caution">
    <text evidence="9">The sequence shown here is derived from an EMBL/GenBank/DDBJ whole genome shotgun (WGS) entry which is preliminary data.</text>
</comment>
<feature type="transmembrane region" description="Helical" evidence="7">
    <location>
        <begin position="370"/>
        <end position="392"/>
    </location>
</feature>
<dbReference type="PROSITE" id="PS50850">
    <property type="entry name" value="MFS"/>
    <property type="match status" value="1"/>
</dbReference>